<dbReference type="AlphaFoldDB" id="A0A9Q8UW47"/>
<dbReference type="GeneID" id="71993295"/>
<name>A0A9Q8UW47_PASFU</name>
<keyword evidence="2" id="KW-1185">Reference proteome</keyword>
<protein>
    <submittedName>
        <fullName evidence="1">Uncharacterized protein</fullName>
    </submittedName>
</protein>
<reference evidence="1" key="1">
    <citation type="submission" date="2021-12" db="EMBL/GenBank/DDBJ databases">
        <authorList>
            <person name="Zaccaron A."/>
            <person name="Stergiopoulos I."/>
        </authorList>
    </citation>
    <scope>NUCLEOTIDE SEQUENCE</scope>
    <source>
        <strain evidence="1">Race5_Kim</strain>
    </source>
</reference>
<evidence type="ECO:0000313" key="1">
    <source>
        <dbReference type="EMBL" id="UJO24610.1"/>
    </source>
</evidence>
<gene>
    <name evidence="1" type="ORF">CLAFUR5_13417</name>
</gene>
<dbReference type="Proteomes" id="UP000756132">
    <property type="component" value="Chromosome 12"/>
</dbReference>
<accession>A0A9Q8UW47</accession>
<dbReference type="EMBL" id="CP090174">
    <property type="protein sequence ID" value="UJO24610.1"/>
    <property type="molecule type" value="Genomic_DNA"/>
</dbReference>
<dbReference type="OrthoDB" id="5413827at2759"/>
<dbReference type="RefSeq" id="XP_047768976.1">
    <property type="nucleotide sequence ID" value="XM_047912565.1"/>
</dbReference>
<reference evidence="1" key="2">
    <citation type="journal article" date="2022" name="Microb. Genom.">
        <title>A chromosome-scale genome assembly of the tomato pathogen Cladosporium fulvum reveals a compartmentalized genome architecture and the presence of a dispensable chromosome.</title>
        <authorList>
            <person name="Zaccaron A.Z."/>
            <person name="Chen L.H."/>
            <person name="Samaras A."/>
            <person name="Stergiopoulos I."/>
        </authorList>
    </citation>
    <scope>NUCLEOTIDE SEQUENCE</scope>
    <source>
        <strain evidence="1">Race5_Kim</strain>
    </source>
</reference>
<sequence length="256" mass="29433">MFQWHVMASPTLLALPLELRERIYDFVLQSRQPFATPWSKASFASNVDSPGYGERPVAYLLPIDDEKGHRIFSTIALERSCQQIRCETQSYLRTAVIDMIVKVETVAYDHVSSFLQTLPPAALQRFTVRPESSPAEARKLRVELAGSFNELWTLNLTCWCSVVSSLLKPHEELATAYKIVPNERCDAKWNRAPRQKVAALYQMHRGQQPGPVKEELWKIMLTFWGRFQVEWALRHDGRYTMGNFDSLDTALADWAL</sequence>
<organism evidence="1 2">
    <name type="scientific">Passalora fulva</name>
    <name type="common">Tomato leaf mold</name>
    <name type="synonym">Cladosporium fulvum</name>
    <dbReference type="NCBI Taxonomy" id="5499"/>
    <lineage>
        <taxon>Eukaryota</taxon>
        <taxon>Fungi</taxon>
        <taxon>Dikarya</taxon>
        <taxon>Ascomycota</taxon>
        <taxon>Pezizomycotina</taxon>
        <taxon>Dothideomycetes</taxon>
        <taxon>Dothideomycetidae</taxon>
        <taxon>Mycosphaerellales</taxon>
        <taxon>Mycosphaerellaceae</taxon>
        <taxon>Fulvia</taxon>
    </lineage>
</organism>
<proteinExistence type="predicted"/>
<evidence type="ECO:0000313" key="2">
    <source>
        <dbReference type="Proteomes" id="UP000756132"/>
    </source>
</evidence>
<dbReference type="KEGG" id="ffu:CLAFUR5_13417"/>